<dbReference type="EMBL" id="BAAANO010000012">
    <property type="protein sequence ID" value="GAA2004845.1"/>
    <property type="molecule type" value="Genomic_DNA"/>
</dbReference>
<keyword evidence="2" id="KW-0472">Membrane</keyword>
<keyword evidence="5" id="KW-1185">Reference proteome</keyword>
<comment type="caution">
    <text evidence="4">The sequence shown here is derived from an EMBL/GenBank/DDBJ whole genome shotgun (WGS) entry which is preliminary data.</text>
</comment>
<feature type="transmembrane region" description="Helical" evidence="2">
    <location>
        <begin position="665"/>
        <end position="692"/>
    </location>
</feature>
<evidence type="ECO:0000313" key="4">
    <source>
        <dbReference type="EMBL" id="GAA2004845.1"/>
    </source>
</evidence>
<feature type="transmembrane region" description="Helical" evidence="2">
    <location>
        <begin position="157"/>
        <end position="176"/>
    </location>
</feature>
<dbReference type="NCBIfam" id="TIGR02123">
    <property type="entry name" value="TRAP_fused"/>
    <property type="match status" value="1"/>
</dbReference>
<sequence>MNTKHTDAGSVRDPREPGHEGEVLGVDVLDTSEAEARAEAILREHDTAARYRLDSELGPWRIAVFVVALALTGFQVWTALAGSRPTLIQGAVHVGGAMGLIFMLYPLHKSLSLKETTTRGRYLIALVVDTVLALAAMGCSAYIVFGYGHLNSLDVQLFGYTALDTTVALVGILLILEGTRRCVGLPIVVIAIIALLYWWLGKYSPFLSHAGSTWENVVQQTFFTSRAVFGTPIQVSSTFVFLFLVFGVVLVKTDIGGYFNELAFRLTGRYTGGPAKAAVVASALQGTVTGSSVANTVASGSFTIPMMKKVGFKPTFAAATEATASTGGQIMPPIMGAAVFIMAEYTAMPYSTIILVAIIPAFLYFAGVMVAVHFEAKRHGIAGIPANQLPTWMFLLKRLDLLLPLAVIITLLMSGRTPANSAIWGIVVALVISFFRKHTRLDLRGFIDVLESGARVALPVIAACATAGIVAGVVTSTGLGGRLSGGIVDGAGVIVKAIGLIDDVNDVDQFGVKFALVLVFTMLACIVLGMGLPTTANYVVTASVAAPILIMEFDVPVLAAHLFVFYFGLLADITPPVCLAAFAASGIAKSNPLRSGVTALRVALAGFIVPFVFVVEPALIFQGSASVGQFAVTFVTVAVGMVAIAAGSAGYFFACNSLVETIVLLVAGIALVFPNIVVSIVGIVLVVALAALQIARRRTADPAAPAA</sequence>
<evidence type="ECO:0000256" key="2">
    <source>
        <dbReference type="SAM" id="Phobius"/>
    </source>
</evidence>
<name>A0ABN2TC71_9MICO</name>
<feature type="transmembrane region" description="Helical" evidence="2">
    <location>
        <begin position="599"/>
        <end position="619"/>
    </location>
</feature>
<feature type="transmembrane region" description="Helical" evidence="2">
    <location>
        <begin position="353"/>
        <end position="374"/>
    </location>
</feature>
<keyword evidence="2" id="KW-0812">Transmembrane</keyword>
<keyword evidence="2" id="KW-1133">Transmembrane helix</keyword>
<gene>
    <name evidence="4" type="ORF">GCM10009755_13000</name>
</gene>
<evidence type="ECO:0000259" key="3">
    <source>
        <dbReference type="Pfam" id="PF06808"/>
    </source>
</evidence>
<reference evidence="4 5" key="1">
    <citation type="journal article" date="2019" name="Int. J. Syst. Evol. Microbiol.">
        <title>The Global Catalogue of Microorganisms (GCM) 10K type strain sequencing project: providing services to taxonomists for standard genome sequencing and annotation.</title>
        <authorList>
            <consortium name="The Broad Institute Genomics Platform"/>
            <consortium name="The Broad Institute Genome Sequencing Center for Infectious Disease"/>
            <person name="Wu L."/>
            <person name="Ma J."/>
        </authorList>
    </citation>
    <scope>NUCLEOTIDE SEQUENCE [LARGE SCALE GENOMIC DNA]</scope>
    <source>
        <strain evidence="4 5">JCM 14546</strain>
    </source>
</reference>
<evidence type="ECO:0000256" key="1">
    <source>
        <dbReference type="SAM" id="MobiDB-lite"/>
    </source>
</evidence>
<dbReference type="PANTHER" id="PTHR43849:SF2">
    <property type="entry name" value="BLL3936 PROTEIN"/>
    <property type="match status" value="1"/>
</dbReference>
<feature type="transmembrane region" description="Helical" evidence="2">
    <location>
        <begin position="514"/>
        <end position="532"/>
    </location>
</feature>
<feature type="transmembrane region" description="Helical" evidence="2">
    <location>
        <begin position="233"/>
        <end position="251"/>
    </location>
</feature>
<feature type="region of interest" description="Disordered" evidence="1">
    <location>
        <begin position="1"/>
        <end position="21"/>
    </location>
</feature>
<dbReference type="Pfam" id="PF06808">
    <property type="entry name" value="DctM"/>
    <property type="match status" value="1"/>
</dbReference>
<feature type="transmembrane region" description="Helical" evidence="2">
    <location>
        <begin position="183"/>
        <end position="200"/>
    </location>
</feature>
<feature type="transmembrane region" description="Helical" evidence="2">
    <location>
        <begin position="60"/>
        <end position="80"/>
    </location>
</feature>
<feature type="transmembrane region" description="Helical" evidence="2">
    <location>
        <begin position="562"/>
        <end position="587"/>
    </location>
</feature>
<dbReference type="InterPro" id="IPR011853">
    <property type="entry name" value="TRAP_DctM-Dct_fused"/>
</dbReference>
<dbReference type="Proteomes" id="UP001500755">
    <property type="component" value="Unassembled WGS sequence"/>
</dbReference>
<dbReference type="PANTHER" id="PTHR43849">
    <property type="entry name" value="BLL3936 PROTEIN"/>
    <property type="match status" value="1"/>
</dbReference>
<accession>A0ABN2TC71</accession>
<feature type="transmembrane region" description="Helical" evidence="2">
    <location>
        <begin position="395"/>
        <end position="413"/>
    </location>
</feature>
<protein>
    <submittedName>
        <fullName evidence="4">TRAP transporter permease</fullName>
    </submittedName>
</protein>
<evidence type="ECO:0000313" key="5">
    <source>
        <dbReference type="Proteomes" id="UP001500755"/>
    </source>
</evidence>
<organism evidence="4 5">
    <name type="scientific">Brevibacterium samyangense</name>
    <dbReference type="NCBI Taxonomy" id="366888"/>
    <lineage>
        <taxon>Bacteria</taxon>
        <taxon>Bacillati</taxon>
        <taxon>Actinomycetota</taxon>
        <taxon>Actinomycetes</taxon>
        <taxon>Micrococcales</taxon>
        <taxon>Brevibacteriaceae</taxon>
        <taxon>Brevibacterium</taxon>
    </lineage>
</organism>
<proteinExistence type="predicted"/>
<dbReference type="InterPro" id="IPR010656">
    <property type="entry name" value="DctM"/>
</dbReference>
<feature type="domain" description="TRAP C4-dicarboxylate transport system permease DctM subunit" evidence="3">
    <location>
        <begin position="170"/>
        <end position="623"/>
    </location>
</feature>
<feature type="transmembrane region" description="Helical" evidence="2">
    <location>
        <begin position="631"/>
        <end position="653"/>
    </location>
</feature>
<feature type="transmembrane region" description="Helical" evidence="2">
    <location>
        <begin position="456"/>
        <end position="477"/>
    </location>
</feature>
<feature type="transmembrane region" description="Helical" evidence="2">
    <location>
        <begin position="120"/>
        <end position="145"/>
    </location>
</feature>
<feature type="transmembrane region" description="Helical" evidence="2">
    <location>
        <begin position="86"/>
        <end position="108"/>
    </location>
</feature>